<evidence type="ECO:0000313" key="2">
    <source>
        <dbReference type="Proteomes" id="UP000078386"/>
    </source>
</evidence>
<dbReference type="Pfam" id="PF05939">
    <property type="entry name" value="Phage_min_tail"/>
    <property type="match status" value="1"/>
</dbReference>
<protein>
    <submittedName>
        <fullName evidence="1">Phage minor tail protein</fullName>
    </submittedName>
</protein>
<evidence type="ECO:0000313" key="1">
    <source>
        <dbReference type="EMBL" id="OAT52125.1"/>
    </source>
</evidence>
<dbReference type="EMBL" id="LXEU01000051">
    <property type="protein sequence ID" value="OAT52125.1"/>
    <property type="molecule type" value="Genomic_DNA"/>
</dbReference>
<reference evidence="1 2" key="1">
    <citation type="submission" date="2016-04" db="EMBL/GenBank/DDBJ databases">
        <title>ATOL: Assembling a taxonomically balanced genome-scale reconstruction of the evolutionary history of the Enterobacteriaceae.</title>
        <authorList>
            <person name="Plunkett G.III."/>
            <person name="Neeno-Eckwall E.C."/>
            <person name="Glasner J.D."/>
            <person name="Perna N.T."/>
        </authorList>
    </citation>
    <scope>NUCLEOTIDE SEQUENCE [LARGE SCALE GENOMIC DNA]</scope>
    <source>
        <strain evidence="1 2">ATCC 51603</strain>
    </source>
</reference>
<accession>A0A1B7JW73</accession>
<comment type="caution">
    <text evidence="1">The sequence shown here is derived from an EMBL/GenBank/DDBJ whole genome shotgun (WGS) entry which is preliminary data.</text>
</comment>
<dbReference type="PATRIC" id="fig|1354264.4.peg.2772"/>
<proteinExistence type="predicted"/>
<name>A0A1B7JW73_9ENTR</name>
<dbReference type="InterPro" id="IPR010265">
    <property type="entry name" value="Phage_lambda_TipM"/>
</dbReference>
<organism evidence="1 2">
    <name type="scientific">Kluyvera georgiana ATCC 51603</name>
    <dbReference type="NCBI Taxonomy" id="1354264"/>
    <lineage>
        <taxon>Bacteria</taxon>
        <taxon>Pseudomonadati</taxon>
        <taxon>Pseudomonadota</taxon>
        <taxon>Gammaproteobacteria</taxon>
        <taxon>Enterobacterales</taxon>
        <taxon>Enterobacteriaceae</taxon>
        <taxon>Kluyvera</taxon>
    </lineage>
</organism>
<keyword evidence="2" id="KW-1185">Reference proteome</keyword>
<gene>
    <name evidence="1" type="ORF">M989_02662</name>
</gene>
<dbReference type="Proteomes" id="UP000078386">
    <property type="component" value="Unassembled WGS sequence"/>
</dbReference>
<dbReference type="RefSeq" id="WP_064546065.1">
    <property type="nucleotide sequence ID" value="NZ_LXEU01000051.1"/>
</dbReference>
<dbReference type="AlphaFoldDB" id="A0A1B7JW73"/>
<sequence>MAIEHFGWRIKASSQPTLKSKDSVRTAQFGDGYKQVTGAGLNDETLSYEYSFTGQPETVREIHAFLRRHKTKSFSFTPPGGELTLWRVEPDSLQRVTKSKTVETVSATFEQAFAP</sequence>